<feature type="transmembrane region" description="Helical" evidence="6">
    <location>
        <begin position="12"/>
        <end position="34"/>
    </location>
</feature>
<keyword evidence="6" id="KW-1133">Transmembrane helix</keyword>
<dbReference type="KEGG" id="gbn:GEOBRER4_02100"/>
<dbReference type="InterPro" id="IPR051310">
    <property type="entry name" value="MCP_chemotaxis"/>
</dbReference>
<evidence type="ECO:0000256" key="5">
    <source>
        <dbReference type="SAM" id="MobiDB-lite"/>
    </source>
</evidence>
<feature type="region of interest" description="Disordered" evidence="5">
    <location>
        <begin position="235"/>
        <end position="296"/>
    </location>
</feature>
<feature type="compositionally biased region" description="Low complexity" evidence="5">
    <location>
        <begin position="247"/>
        <end position="268"/>
    </location>
</feature>
<dbReference type="PANTHER" id="PTHR43531">
    <property type="entry name" value="PROTEIN ICFG"/>
    <property type="match status" value="1"/>
</dbReference>
<keyword evidence="6" id="KW-0812">Transmembrane</keyword>
<feature type="compositionally biased region" description="Acidic residues" evidence="5">
    <location>
        <begin position="507"/>
        <end position="516"/>
    </location>
</feature>
<accession>A0A6S6LXE8</accession>
<evidence type="ECO:0000313" key="8">
    <source>
        <dbReference type="EMBL" id="BCG45460.1"/>
    </source>
</evidence>
<evidence type="ECO:0000256" key="4">
    <source>
        <dbReference type="SAM" id="Coils"/>
    </source>
</evidence>
<comment type="similarity">
    <text evidence="2">Belongs to the methyl-accepting chemotaxis (MCP) protein family.</text>
</comment>
<keyword evidence="3" id="KW-0807">Transducer</keyword>
<dbReference type="GO" id="GO:0004888">
    <property type="term" value="F:transmembrane signaling receptor activity"/>
    <property type="evidence" value="ECO:0007669"/>
    <property type="project" value="TreeGrafter"/>
</dbReference>
<dbReference type="PANTHER" id="PTHR43531:SF11">
    <property type="entry name" value="METHYL-ACCEPTING CHEMOTAXIS PROTEIN 3"/>
    <property type="match status" value="1"/>
</dbReference>
<evidence type="ECO:0000259" key="7">
    <source>
        <dbReference type="PROSITE" id="PS50111"/>
    </source>
</evidence>
<keyword evidence="1" id="KW-0145">Chemotaxis</keyword>
<dbReference type="GO" id="GO:0006935">
    <property type="term" value="P:chemotaxis"/>
    <property type="evidence" value="ECO:0007669"/>
    <property type="project" value="UniProtKB-KW"/>
</dbReference>
<protein>
    <submittedName>
        <fullName evidence="8">Methyl-accepting chemotaxis sensor/transducer protein</fullName>
    </submittedName>
</protein>
<dbReference type="GO" id="GO:0005886">
    <property type="term" value="C:plasma membrane"/>
    <property type="evidence" value="ECO:0007669"/>
    <property type="project" value="TreeGrafter"/>
</dbReference>
<dbReference type="SUPFAM" id="SSF58104">
    <property type="entry name" value="Methyl-accepting chemotaxis protein (MCP) signaling domain"/>
    <property type="match status" value="1"/>
</dbReference>
<dbReference type="Pfam" id="PF00015">
    <property type="entry name" value="MCPsignal"/>
    <property type="match status" value="1"/>
</dbReference>
<feature type="domain" description="Methyl-accepting transducer" evidence="7">
    <location>
        <begin position="227"/>
        <end position="442"/>
    </location>
</feature>
<dbReference type="EMBL" id="AP023213">
    <property type="protein sequence ID" value="BCG45460.1"/>
    <property type="molecule type" value="Genomic_DNA"/>
</dbReference>
<feature type="coiled-coil region" evidence="4">
    <location>
        <begin position="413"/>
        <end position="451"/>
    </location>
</feature>
<evidence type="ECO:0000256" key="6">
    <source>
        <dbReference type="SAM" id="Phobius"/>
    </source>
</evidence>
<keyword evidence="4" id="KW-0175">Coiled coil</keyword>
<dbReference type="InterPro" id="IPR024478">
    <property type="entry name" value="HlyB_4HB_MCP"/>
</dbReference>
<dbReference type="PROSITE" id="PS50111">
    <property type="entry name" value="CHEMOTAXIS_TRANSDUC_2"/>
    <property type="match status" value="1"/>
</dbReference>
<evidence type="ECO:0000313" key="9">
    <source>
        <dbReference type="Proteomes" id="UP000515472"/>
    </source>
</evidence>
<keyword evidence="9" id="KW-1185">Reference proteome</keyword>
<dbReference type="SMART" id="SM00283">
    <property type="entry name" value="MA"/>
    <property type="match status" value="1"/>
</dbReference>
<proteinExistence type="inferred from homology"/>
<sequence length="516" mass="55319">MEKTVMTLGKRLKVGCAVALLMIMAVGATGYWQIQSMSQASDSMLHVEGKIAESSARLRADVLGLRRYEKDTFINIGSPEKTKEYMAKWQEQLGHASARISDLEKVVVTSQDREIVKSMKTHLETYVNGFKSICAGLEAGKIASTKEANAAIGEYKDAVHVLETTAKTYAEDGVARMAQKETELDRTADRADAFIISLVLSALALLVLSFYMLMRSLAGPVADLRSAASNVQAGSRQVSAGSEDLSEGATEQAAAAEEASSSMEQMSANIRNNADNASQTEKMSRQSAESAKEGGKAVAETVVAMRKISEKTSIIGEIARQTNLLALNAAIEAARAGEHGKGFAVVASEVRKLAERSQVASAEIEALSTTSVQVAEKAGDMLARIVPDIEKTAELVHEISVACREQDQGAEQVNQAIQQLDQVIQRNAMASEELAATSEELASQAEQLTDTVSFFSMNSNGEGAGVAASGIRPVARKKVVAVSGDPVPRTKRQLTKSGALPGYQYELQDEDEFERM</sequence>
<keyword evidence="6" id="KW-0472">Membrane</keyword>
<dbReference type="GO" id="GO:0007165">
    <property type="term" value="P:signal transduction"/>
    <property type="evidence" value="ECO:0007669"/>
    <property type="project" value="UniProtKB-KW"/>
</dbReference>
<dbReference type="RefSeq" id="WP_185243864.1">
    <property type="nucleotide sequence ID" value="NZ_AP023213.1"/>
</dbReference>
<dbReference type="AlphaFoldDB" id="A0A6S6LXE8"/>
<dbReference type="Gene3D" id="1.10.287.950">
    <property type="entry name" value="Methyl-accepting chemotaxis protein"/>
    <property type="match status" value="1"/>
</dbReference>
<feature type="region of interest" description="Disordered" evidence="5">
    <location>
        <begin position="486"/>
        <end position="516"/>
    </location>
</feature>
<gene>
    <name evidence="8" type="ORF">GEOBRER4_n0214</name>
</gene>
<evidence type="ECO:0000256" key="1">
    <source>
        <dbReference type="ARBA" id="ARBA00022500"/>
    </source>
</evidence>
<name>A0A6S6LXE8_9BACT</name>
<reference evidence="8 9" key="1">
    <citation type="submission" date="2020-06" db="EMBL/GenBank/DDBJ databases">
        <title>Interaction of electrochemicaly active bacteria, Geobacter bremensis R4 on different carbon anode.</title>
        <authorList>
            <person name="Meng L."/>
            <person name="Yoshida N."/>
        </authorList>
    </citation>
    <scope>NUCLEOTIDE SEQUENCE [LARGE SCALE GENOMIC DNA]</scope>
    <source>
        <strain evidence="8 9">R4</strain>
    </source>
</reference>
<dbReference type="InterPro" id="IPR004089">
    <property type="entry name" value="MCPsignal_dom"/>
</dbReference>
<dbReference type="Pfam" id="PF12729">
    <property type="entry name" value="4HB_MCP_1"/>
    <property type="match status" value="1"/>
</dbReference>
<dbReference type="Proteomes" id="UP000515472">
    <property type="component" value="Chromosome"/>
</dbReference>
<evidence type="ECO:0000256" key="2">
    <source>
        <dbReference type="ARBA" id="ARBA00029447"/>
    </source>
</evidence>
<evidence type="ECO:0000256" key="3">
    <source>
        <dbReference type="PROSITE-ProRule" id="PRU00284"/>
    </source>
</evidence>
<organism evidence="8 9">
    <name type="scientific">Citrifermentans bremense</name>
    <dbReference type="NCBI Taxonomy" id="60035"/>
    <lineage>
        <taxon>Bacteria</taxon>
        <taxon>Pseudomonadati</taxon>
        <taxon>Thermodesulfobacteriota</taxon>
        <taxon>Desulfuromonadia</taxon>
        <taxon>Geobacterales</taxon>
        <taxon>Geobacteraceae</taxon>
        <taxon>Citrifermentans</taxon>
    </lineage>
</organism>
<feature type="compositionally biased region" description="Polar residues" evidence="5">
    <location>
        <begin position="269"/>
        <end position="289"/>
    </location>
</feature>